<dbReference type="PANTHER" id="PTHR43802">
    <property type="entry name" value="ENOYL-COA HYDRATASE"/>
    <property type="match status" value="1"/>
</dbReference>
<name>X1SPQ1_9ZZZZ</name>
<evidence type="ECO:0000256" key="1">
    <source>
        <dbReference type="ARBA" id="ARBA00005254"/>
    </source>
</evidence>
<dbReference type="EMBL" id="BARW01000088">
    <property type="protein sequence ID" value="GAI69804.1"/>
    <property type="molecule type" value="Genomic_DNA"/>
</dbReference>
<accession>X1SPQ1</accession>
<reference evidence="2" key="1">
    <citation type="journal article" date="2014" name="Front. Microbiol.">
        <title>High frequency of phylogenetically diverse reductive dehalogenase-homologous genes in deep subseafloor sedimentary metagenomes.</title>
        <authorList>
            <person name="Kawai M."/>
            <person name="Futagami T."/>
            <person name="Toyoda A."/>
            <person name="Takaki Y."/>
            <person name="Nishi S."/>
            <person name="Hori S."/>
            <person name="Arai W."/>
            <person name="Tsubouchi T."/>
            <person name="Morono Y."/>
            <person name="Uchiyama I."/>
            <person name="Ito T."/>
            <person name="Fujiyama A."/>
            <person name="Inagaki F."/>
            <person name="Takami H."/>
        </authorList>
    </citation>
    <scope>NUCLEOTIDE SEQUENCE</scope>
    <source>
        <strain evidence="2">Expedition CK06-06</strain>
    </source>
</reference>
<dbReference type="InterPro" id="IPR029045">
    <property type="entry name" value="ClpP/crotonase-like_dom_sf"/>
</dbReference>
<proteinExistence type="inferred from homology"/>
<dbReference type="Gene3D" id="3.90.226.10">
    <property type="entry name" value="2-enoyl-CoA Hydratase, Chain A, domain 1"/>
    <property type="match status" value="1"/>
</dbReference>
<evidence type="ECO:0008006" key="3">
    <source>
        <dbReference type="Google" id="ProtNLM"/>
    </source>
</evidence>
<dbReference type="SUPFAM" id="SSF52096">
    <property type="entry name" value="ClpP/crotonase"/>
    <property type="match status" value="1"/>
</dbReference>
<gene>
    <name evidence="2" type="ORF">S12H4_00643</name>
</gene>
<organism evidence="2">
    <name type="scientific">marine sediment metagenome</name>
    <dbReference type="NCBI Taxonomy" id="412755"/>
    <lineage>
        <taxon>unclassified sequences</taxon>
        <taxon>metagenomes</taxon>
        <taxon>ecological metagenomes</taxon>
    </lineage>
</organism>
<sequence length="258" mass="29164">MSINNLDFGEFIEFSVKKRFGTITLNRVNRSNAFTIDQLRYLKKAIEYSQNNDKIRGLILTNSGSSFSTGMDLDAIDGSDHAAVRYLENTAADICKLLFNGKPVICAINGRTMGEGVVFSICCDYRIAVKDSFFQMPEIRSGIFPGTGCVVLFSKIIGIPWTKKMLMFGEKVSAEKALEIGLVDEIVGSREELIEESMKKASFLFSKNQTVLNAIKLCSNHFLDKSYKDAYEIEKIASGWYEHEDKKKFILDFQKKFE</sequence>
<dbReference type="AlphaFoldDB" id="X1SPQ1"/>
<dbReference type="InterPro" id="IPR001753">
    <property type="entry name" value="Enoyl-CoA_hydra/iso"/>
</dbReference>
<dbReference type="PANTHER" id="PTHR43802:SF1">
    <property type="entry name" value="IP11341P-RELATED"/>
    <property type="match status" value="1"/>
</dbReference>
<protein>
    <recommendedName>
        <fullName evidence="3">Enoyl-CoA hydratase</fullName>
    </recommendedName>
</protein>
<dbReference type="CDD" id="cd06558">
    <property type="entry name" value="crotonase-like"/>
    <property type="match status" value="1"/>
</dbReference>
<comment type="similarity">
    <text evidence="1">Belongs to the enoyl-CoA hydratase/isomerase family.</text>
</comment>
<evidence type="ECO:0000313" key="2">
    <source>
        <dbReference type="EMBL" id="GAI69804.1"/>
    </source>
</evidence>
<dbReference type="Pfam" id="PF00378">
    <property type="entry name" value="ECH_1"/>
    <property type="match status" value="1"/>
</dbReference>
<comment type="caution">
    <text evidence="2">The sequence shown here is derived from an EMBL/GenBank/DDBJ whole genome shotgun (WGS) entry which is preliminary data.</text>
</comment>